<proteinExistence type="predicted"/>
<feature type="compositionally biased region" description="Gly residues" evidence="1">
    <location>
        <begin position="77"/>
        <end position="92"/>
    </location>
</feature>
<dbReference type="EMBL" id="VSRR010001597">
    <property type="protein sequence ID" value="MPC26423.1"/>
    <property type="molecule type" value="Genomic_DNA"/>
</dbReference>
<comment type="caution">
    <text evidence="2">The sequence shown here is derived from an EMBL/GenBank/DDBJ whole genome shotgun (WGS) entry which is preliminary data.</text>
</comment>
<gene>
    <name evidence="2" type="ORF">E2C01_019562</name>
</gene>
<keyword evidence="3" id="KW-1185">Reference proteome</keyword>
<reference evidence="2 3" key="1">
    <citation type="submission" date="2019-05" db="EMBL/GenBank/DDBJ databases">
        <title>Another draft genome of Portunus trituberculatus and its Hox gene families provides insights of decapod evolution.</title>
        <authorList>
            <person name="Jeong J.-H."/>
            <person name="Song I."/>
            <person name="Kim S."/>
            <person name="Choi T."/>
            <person name="Kim D."/>
            <person name="Ryu S."/>
            <person name="Kim W."/>
        </authorList>
    </citation>
    <scope>NUCLEOTIDE SEQUENCE [LARGE SCALE GENOMIC DNA]</scope>
    <source>
        <tissue evidence="2">Muscle</tissue>
    </source>
</reference>
<protein>
    <submittedName>
        <fullName evidence="2">Uncharacterized protein</fullName>
    </submittedName>
</protein>
<feature type="compositionally biased region" description="Basic residues" evidence="1">
    <location>
        <begin position="65"/>
        <end position="76"/>
    </location>
</feature>
<evidence type="ECO:0000313" key="2">
    <source>
        <dbReference type="EMBL" id="MPC26423.1"/>
    </source>
</evidence>
<sequence length="159" mass="16514">MEFWDKSTPIPPRGAHRAPPRTALLSACRQRLHPRPTPAVRGAEGTPPPSGPHAGRPGCCYLPPKRSRAGRGHWHGRAGGGGGGSGRGDGAGGTGECILGGWETVRGGGHTESTLVVVISLHRCVTLEGAGVFVREGQAVVPALVQSKDRQGKKESVRV</sequence>
<organism evidence="2 3">
    <name type="scientific">Portunus trituberculatus</name>
    <name type="common">Swimming crab</name>
    <name type="synonym">Neptunus trituberculatus</name>
    <dbReference type="NCBI Taxonomy" id="210409"/>
    <lineage>
        <taxon>Eukaryota</taxon>
        <taxon>Metazoa</taxon>
        <taxon>Ecdysozoa</taxon>
        <taxon>Arthropoda</taxon>
        <taxon>Crustacea</taxon>
        <taxon>Multicrustacea</taxon>
        <taxon>Malacostraca</taxon>
        <taxon>Eumalacostraca</taxon>
        <taxon>Eucarida</taxon>
        <taxon>Decapoda</taxon>
        <taxon>Pleocyemata</taxon>
        <taxon>Brachyura</taxon>
        <taxon>Eubrachyura</taxon>
        <taxon>Portunoidea</taxon>
        <taxon>Portunidae</taxon>
        <taxon>Portuninae</taxon>
        <taxon>Portunus</taxon>
    </lineage>
</organism>
<feature type="region of interest" description="Disordered" evidence="1">
    <location>
        <begin position="34"/>
        <end position="92"/>
    </location>
</feature>
<evidence type="ECO:0000313" key="3">
    <source>
        <dbReference type="Proteomes" id="UP000324222"/>
    </source>
</evidence>
<dbReference type="Proteomes" id="UP000324222">
    <property type="component" value="Unassembled WGS sequence"/>
</dbReference>
<dbReference type="AlphaFoldDB" id="A0A5B7DZQ5"/>
<name>A0A5B7DZQ5_PORTR</name>
<evidence type="ECO:0000256" key="1">
    <source>
        <dbReference type="SAM" id="MobiDB-lite"/>
    </source>
</evidence>
<accession>A0A5B7DZQ5</accession>